<accession>A1R286</accession>
<gene>
    <name evidence="2" type="ordered locus">AAur_0540</name>
</gene>
<dbReference type="AlphaFoldDB" id="A1R286"/>
<dbReference type="HOGENOM" id="CLU_787369_0_0_11"/>
<dbReference type="SUPFAM" id="SSF56112">
    <property type="entry name" value="Protein kinase-like (PK-like)"/>
    <property type="match status" value="1"/>
</dbReference>
<dbReference type="Proteomes" id="UP000000637">
    <property type="component" value="Chromosome"/>
</dbReference>
<name>A1R286_PAEAT</name>
<dbReference type="Gene3D" id="3.90.1200.10">
    <property type="match status" value="1"/>
</dbReference>
<sequence>MMTASAPHPQSTTPAARRAAGLATTVLASHNREAVEEIAPAAFAGRNGTWNMRLRSGEKVFVKQISPQASGPMAFDRSVTFAAFAEQSPDFAPATPQLIGSDTANGLLVFEHCPGTSLAHLMVEETMPDSFPEEAGALLARLHAGPAIGLERSAPPSPPVEMLAVGVPHARYLEFTMAEMALWSELQNDQELVAAAGRLRASERMHQERPIHGDLRLDQFHLHNGKLCVLDWEEFGLGDPARDLGMLAGEWIYRAVLDTVTTRGGASAPPARFDDESASARIAERMAAIVPSIRRMWTSYADHANYHDPDLPVRATAHVGWHLVDRTITRAPMVSRLPGIERAAAGVGREALLSPGHYVKALGFERTPR</sequence>
<dbReference type="eggNOG" id="COG0510">
    <property type="taxonomic scope" value="Bacteria"/>
</dbReference>
<proteinExistence type="predicted"/>
<dbReference type="STRING" id="290340.AAur_0540"/>
<dbReference type="KEGG" id="aau:AAur_0540"/>
<keyword evidence="3" id="KW-1185">Reference proteome</keyword>
<organism evidence="2 3">
    <name type="scientific">Paenarthrobacter aurescens (strain TC1)</name>
    <dbReference type="NCBI Taxonomy" id="290340"/>
    <lineage>
        <taxon>Bacteria</taxon>
        <taxon>Bacillati</taxon>
        <taxon>Actinomycetota</taxon>
        <taxon>Actinomycetes</taxon>
        <taxon>Micrococcales</taxon>
        <taxon>Micrococcaceae</taxon>
        <taxon>Paenarthrobacter</taxon>
    </lineage>
</organism>
<evidence type="ECO:0000313" key="2">
    <source>
        <dbReference type="EMBL" id="ABM07509.1"/>
    </source>
</evidence>
<evidence type="ECO:0000313" key="3">
    <source>
        <dbReference type="Proteomes" id="UP000000637"/>
    </source>
</evidence>
<dbReference type="NCBIfam" id="NF038156">
    <property type="entry name" value="lant_syn_V_LxmK"/>
    <property type="match status" value="1"/>
</dbReference>
<dbReference type="Pfam" id="PF01636">
    <property type="entry name" value="APH"/>
    <property type="match status" value="1"/>
</dbReference>
<dbReference type="InterPro" id="IPR002575">
    <property type="entry name" value="Aminoglycoside_PTrfase"/>
</dbReference>
<feature type="domain" description="Aminoglycoside phosphotransferase" evidence="1">
    <location>
        <begin position="80"/>
        <end position="251"/>
    </location>
</feature>
<reference evidence="2 3" key="1">
    <citation type="journal article" date="2006" name="PLoS Genet.">
        <title>Secrets of soil survival revealed by the genome sequence of Arthrobacter aurescens TC1.</title>
        <authorList>
            <person name="Mongodin E.F."/>
            <person name="Shapir N."/>
            <person name="Daugherty S.C."/>
            <person name="DeBoy R.T."/>
            <person name="Emerson J.B."/>
            <person name="Shvartzbeyn A."/>
            <person name="Radune D."/>
            <person name="Vamathevan J."/>
            <person name="Riggs F."/>
            <person name="Grinberg V."/>
            <person name="Khouri H."/>
            <person name="Wackett L.P."/>
            <person name="Nelson K.E."/>
            <person name="Sadowsky M.J."/>
        </authorList>
    </citation>
    <scope>NUCLEOTIDE SEQUENCE [LARGE SCALE GENOMIC DNA]</scope>
    <source>
        <strain evidence="2 3">TC1</strain>
    </source>
</reference>
<dbReference type="RefSeq" id="WP_011773296.1">
    <property type="nucleotide sequence ID" value="NC_008711.1"/>
</dbReference>
<protein>
    <recommendedName>
        <fullName evidence="1">Aminoglycoside phosphotransferase domain-containing protein</fullName>
    </recommendedName>
</protein>
<dbReference type="EMBL" id="CP000474">
    <property type="protein sequence ID" value="ABM07509.1"/>
    <property type="molecule type" value="Genomic_DNA"/>
</dbReference>
<dbReference type="InterPro" id="IPR011009">
    <property type="entry name" value="Kinase-like_dom_sf"/>
</dbReference>
<evidence type="ECO:0000259" key="1">
    <source>
        <dbReference type="Pfam" id="PF01636"/>
    </source>
</evidence>